<evidence type="ECO:0000313" key="2">
    <source>
        <dbReference type="Proteomes" id="UP000324222"/>
    </source>
</evidence>
<dbReference type="Proteomes" id="UP000324222">
    <property type="component" value="Unassembled WGS sequence"/>
</dbReference>
<evidence type="ECO:0000313" key="1">
    <source>
        <dbReference type="EMBL" id="MPC43551.1"/>
    </source>
</evidence>
<reference evidence="1 2" key="1">
    <citation type="submission" date="2019-05" db="EMBL/GenBank/DDBJ databases">
        <title>Another draft genome of Portunus trituberculatus and its Hox gene families provides insights of decapod evolution.</title>
        <authorList>
            <person name="Jeong J.-H."/>
            <person name="Song I."/>
            <person name="Kim S."/>
            <person name="Choi T."/>
            <person name="Kim D."/>
            <person name="Ryu S."/>
            <person name="Kim W."/>
        </authorList>
    </citation>
    <scope>NUCLEOTIDE SEQUENCE [LARGE SCALE GENOMIC DNA]</scope>
    <source>
        <tissue evidence="1">Muscle</tissue>
    </source>
</reference>
<comment type="caution">
    <text evidence="1">The sequence shown here is derived from an EMBL/GenBank/DDBJ whole genome shotgun (WGS) entry which is preliminary data.</text>
</comment>
<dbReference type="AlphaFoldDB" id="A0A5B7F8Q8"/>
<name>A0A5B7F8Q8_PORTR</name>
<keyword evidence="2" id="KW-1185">Reference proteome</keyword>
<gene>
    <name evidence="1" type="ORF">E2C01_037201</name>
</gene>
<organism evidence="1 2">
    <name type="scientific">Portunus trituberculatus</name>
    <name type="common">Swimming crab</name>
    <name type="synonym">Neptunus trituberculatus</name>
    <dbReference type="NCBI Taxonomy" id="210409"/>
    <lineage>
        <taxon>Eukaryota</taxon>
        <taxon>Metazoa</taxon>
        <taxon>Ecdysozoa</taxon>
        <taxon>Arthropoda</taxon>
        <taxon>Crustacea</taxon>
        <taxon>Multicrustacea</taxon>
        <taxon>Malacostraca</taxon>
        <taxon>Eumalacostraca</taxon>
        <taxon>Eucarida</taxon>
        <taxon>Decapoda</taxon>
        <taxon>Pleocyemata</taxon>
        <taxon>Brachyura</taxon>
        <taxon>Eubrachyura</taxon>
        <taxon>Portunoidea</taxon>
        <taxon>Portunidae</taxon>
        <taxon>Portuninae</taxon>
        <taxon>Portunus</taxon>
    </lineage>
</organism>
<proteinExistence type="predicted"/>
<accession>A0A5B7F8Q8</accession>
<sequence length="44" mass="5249">MVTVRQLYIAPVHSSCTGTRFYHEFWKGSDDFIDIRKGLWRSED</sequence>
<protein>
    <submittedName>
        <fullName evidence="1">Uncharacterized protein</fullName>
    </submittedName>
</protein>
<dbReference type="EMBL" id="VSRR010005882">
    <property type="protein sequence ID" value="MPC43551.1"/>
    <property type="molecule type" value="Genomic_DNA"/>
</dbReference>